<protein>
    <recommendedName>
        <fullName evidence="2">Nucleotidyltransferase family protein</fullName>
    </recommendedName>
</protein>
<gene>
    <name evidence="1" type="ORF">DF3PB_590012</name>
</gene>
<organism evidence="1">
    <name type="scientific">metagenome</name>
    <dbReference type="NCBI Taxonomy" id="256318"/>
    <lineage>
        <taxon>unclassified sequences</taxon>
        <taxon>metagenomes</taxon>
    </lineage>
</organism>
<dbReference type="AlphaFoldDB" id="A0A380TI68"/>
<proteinExistence type="predicted"/>
<evidence type="ECO:0000313" key="1">
    <source>
        <dbReference type="EMBL" id="SUS08140.1"/>
    </source>
</evidence>
<reference evidence="1" key="1">
    <citation type="submission" date="2018-07" db="EMBL/GenBank/DDBJ databases">
        <authorList>
            <person name="Quirk P.G."/>
            <person name="Krulwich T.A."/>
        </authorList>
    </citation>
    <scope>NUCLEOTIDE SEQUENCE</scope>
</reference>
<evidence type="ECO:0008006" key="2">
    <source>
        <dbReference type="Google" id="ProtNLM"/>
    </source>
</evidence>
<dbReference type="InterPro" id="IPR039498">
    <property type="entry name" value="NTP_transf_5"/>
</dbReference>
<accession>A0A380TI68</accession>
<dbReference type="Pfam" id="PF14907">
    <property type="entry name" value="NTP_transf_5"/>
    <property type="match status" value="1"/>
</dbReference>
<dbReference type="EMBL" id="UIDG01000545">
    <property type="protein sequence ID" value="SUS08140.1"/>
    <property type="molecule type" value="Genomic_DNA"/>
</dbReference>
<name>A0A380TI68_9ZZZZ</name>
<sequence length="373" mass="42196">MNRGAITVFLAHCLTPLTLPASAQEHLRATLSSKQTNWTRLLRAAGTRLIAPALPVELARKGLLDLLPVQARDYLETVQDLNAFRNTELLATVEDVALVLNQAGVEPLLLKGIGCLVTELYPHRGCRVLRDIDILVSPSQFEAAARALEGAGWFHPKPLPAEMPLQAHSQIAFTHRRGLKLVELHQELLPVEQRHRLCASDLLQAGVSRSLANGARVKVLPPLETVIVNVVHHQVMHRCSQTGIVDLRALYDLALLQRRHGSAIDWPTLETWFERRGWRPVLYAYLALGRELFAMPLPKIRQPGWRAHLAAGYAKLLCRFPALCISPRFLVVIRSRIRIDGWKALAHYLRRSTQRDFYRLIRRLIVVTWRQSP</sequence>